<comment type="similarity">
    <text evidence="2">Belongs to the 5'-nucleotidase family.</text>
</comment>
<organism evidence="5 6">
    <name type="scientific">Laceyella putida</name>
    <dbReference type="NCBI Taxonomy" id="110101"/>
    <lineage>
        <taxon>Bacteria</taxon>
        <taxon>Bacillati</taxon>
        <taxon>Bacillota</taxon>
        <taxon>Bacilli</taxon>
        <taxon>Bacillales</taxon>
        <taxon>Thermoactinomycetaceae</taxon>
        <taxon>Laceyella</taxon>
    </lineage>
</organism>
<dbReference type="InterPro" id="IPR006179">
    <property type="entry name" value="5_nucleotidase/apyrase"/>
</dbReference>
<dbReference type="InterPro" id="IPR004843">
    <property type="entry name" value="Calcineurin-like_PHP"/>
</dbReference>
<dbReference type="PANTHER" id="PTHR11575:SF24">
    <property type="entry name" value="5'-NUCLEOTIDASE"/>
    <property type="match status" value="1"/>
</dbReference>
<keyword evidence="2" id="KW-0378">Hydrolase</keyword>
<dbReference type="Proteomes" id="UP001596500">
    <property type="component" value="Unassembled WGS sequence"/>
</dbReference>
<dbReference type="PANTHER" id="PTHR11575">
    <property type="entry name" value="5'-NUCLEOTIDASE-RELATED"/>
    <property type="match status" value="1"/>
</dbReference>
<keyword evidence="1" id="KW-0732">Signal</keyword>
<keyword evidence="2" id="KW-0547">Nucleotide-binding</keyword>
<keyword evidence="6" id="KW-1185">Reference proteome</keyword>
<evidence type="ECO:0000259" key="3">
    <source>
        <dbReference type="Pfam" id="PF00149"/>
    </source>
</evidence>
<dbReference type="Pfam" id="PF00149">
    <property type="entry name" value="Metallophos"/>
    <property type="match status" value="1"/>
</dbReference>
<evidence type="ECO:0000259" key="4">
    <source>
        <dbReference type="Pfam" id="PF02872"/>
    </source>
</evidence>
<dbReference type="InterPro" id="IPR036907">
    <property type="entry name" value="5'-Nucleotdase_C_sf"/>
</dbReference>
<dbReference type="Gene3D" id="3.60.21.10">
    <property type="match status" value="1"/>
</dbReference>
<dbReference type="InterPro" id="IPR006146">
    <property type="entry name" value="5'-Nucleotdase_CS"/>
</dbReference>
<proteinExistence type="inferred from homology"/>
<evidence type="ECO:0000256" key="1">
    <source>
        <dbReference type="ARBA" id="ARBA00022729"/>
    </source>
</evidence>
<protein>
    <submittedName>
        <fullName evidence="5">Bifunctional metallophosphatase/5'-nucleotidase</fullName>
    </submittedName>
</protein>
<dbReference type="EMBL" id="JBHTBW010000004">
    <property type="protein sequence ID" value="MFC7439745.1"/>
    <property type="molecule type" value="Genomic_DNA"/>
</dbReference>
<accession>A0ABW2RFG4</accession>
<dbReference type="SUPFAM" id="SSF56300">
    <property type="entry name" value="Metallo-dependent phosphatases"/>
    <property type="match status" value="1"/>
</dbReference>
<dbReference type="Pfam" id="PF02872">
    <property type="entry name" value="5_nucleotid_C"/>
    <property type="match status" value="1"/>
</dbReference>
<dbReference type="Gene3D" id="3.90.780.10">
    <property type="entry name" value="5'-Nucleotidase, C-terminal domain"/>
    <property type="match status" value="1"/>
</dbReference>
<comment type="caution">
    <text evidence="5">The sequence shown here is derived from an EMBL/GenBank/DDBJ whole genome shotgun (WGS) entry which is preliminary data.</text>
</comment>
<dbReference type="PROSITE" id="PS00786">
    <property type="entry name" value="5_NUCLEOTIDASE_2"/>
    <property type="match status" value="1"/>
</dbReference>
<evidence type="ECO:0000256" key="2">
    <source>
        <dbReference type="RuleBase" id="RU362119"/>
    </source>
</evidence>
<name>A0ABW2RFG4_9BACL</name>
<dbReference type="InterPro" id="IPR008334">
    <property type="entry name" value="5'-Nucleotdase_C"/>
</dbReference>
<evidence type="ECO:0000313" key="5">
    <source>
        <dbReference type="EMBL" id="MFC7439745.1"/>
    </source>
</evidence>
<evidence type="ECO:0000313" key="6">
    <source>
        <dbReference type="Proteomes" id="UP001596500"/>
    </source>
</evidence>
<gene>
    <name evidence="5" type="ORF">ACFQNG_01000</name>
</gene>
<feature type="domain" description="Calcineurin-like phosphoesterase" evidence="3">
    <location>
        <begin position="39"/>
        <end position="267"/>
    </location>
</feature>
<dbReference type="PRINTS" id="PR01607">
    <property type="entry name" value="APYRASEFAMLY"/>
</dbReference>
<feature type="domain" description="5'-Nucleotidase C-terminal" evidence="4">
    <location>
        <begin position="341"/>
        <end position="492"/>
    </location>
</feature>
<dbReference type="SUPFAM" id="SSF55816">
    <property type="entry name" value="5'-nucleotidase (syn. UDP-sugar hydrolase), C-terminal domain"/>
    <property type="match status" value="1"/>
</dbReference>
<sequence length="531" mass="57744">MYKPFYRMFLPVLLLVGAPVLPGFTMADEQPGSVNVQLLGINDLHGQLDQPRSVNNRTAGSAPVLAAYLRERAALNPHTLLLQIGDMVGASAPESSLLQDEPTIDVLNSLGFDIGTVGNHEFDEGIPEMKRLIDGGYHERTGYYTGAEFPYIVANVMDKNTGRPILPPHYVKVVDGVPIGFIGVVTKSTAMVVKKSYLKDVEFTDEAAAVNREVKALRDKGVETIIVLAHEGGWVRGEKGEVTGEIADITKKLDPAVDVVFSGHTHTQIQTTIDDKLVVQALSHGLALADVDLVIDRVSGDVVDKQAEIIPTYTDGVQPDPDVKRIVDAAKKRIEPLMKEVIGETAGPITREPNEAGESALGNMIADAQRKSMNADFAFTNHRGIQADLPAGKVTWGDAYAAQPFGNELVKMELTGNQIKKVLDQQFQGPSRTRILQVSGLTFTWNPNRPGGKRILALRRADGTPIDPRETYSVVVNSYLAEGGGGFTAFEEGTQRMIGDNELDVLIDYIKQKPQPFSAQIEGRIMLQKGS</sequence>
<dbReference type="InterPro" id="IPR029052">
    <property type="entry name" value="Metallo-depent_PP-like"/>
</dbReference>
<dbReference type="RefSeq" id="WP_379862930.1">
    <property type="nucleotide sequence ID" value="NZ_JBHTBW010000004.1"/>
</dbReference>
<reference evidence="6" key="1">
    <citation type="journal article" date="2019" name="Int. J. Syst. Evol. Microbiol.">
        <title>The Global Catalogue of Microorganisms (GCM) 10K type strain sequencing project: providing services to taxonomists for standard genome sequencing and annotation.</title>
        <authorList>
            <consortium name="The Broad Institute Genomics Platform"/>
            <consortium name="The Broad Institute Genome Sequencing Center for Infectious Disease"/>
            <person name="Wu L."/>
            <person name="Ma J."/>
        </authorList>
    </citation>
    <scope>NUCLEOTIDE SEQUENCE [LARGE SCALE GENOMIC DNA]</scope>
    <source>
        <strain evidence="6">CGMCC 1.12942</strain>
    </source>
</reference>